<dbReference type="EMBL" id="LAZR01000819">
    <property type="protein sequence ID" value="KKN57094.1"/>
    <property type="molecule type" value="Genomic_DNA"/>
</dbReference>
<evidence type="ECO:0000313" key="1">
    <source>
        <dbReference type="EMBL" id="KKN57094.1"/>
    </source>
</evidence>
<sequence length="84" mass="9192">MIIQGSALSGAFGQDTPALTPPASSYQEAFDAAFNACSEQIGSEECRRLLGFAPYLCPPPAQRPMYTHPLFWLFFGLLVGKVFF</sequence>
<organism evidence="1">
    <name type="scientific">marine sediment metagenome</name>
    <dbReference type="NCBI Taxonomy" id="412755"/>
    <lineage>
        <taxon>unclassified sequences</taxon>
        <taxon>metagenomes</taxon>
        <taxon>ecological metagenomes</taxon>
    </lineage>
</organism>
<accession>A0A0F9RQX9</accession>
<name>A0A0F9RQX9_9ZZZZ</name>
<comment type="caution">
    <text evidence="1">The sequence shown here is derived from an EMBL/GenBank/DDBJ whole genome shotgun (WGS) entry which is preliminary data.</text>
</comment>
<protein>
    <submittedName>
        <fullName evidence="1">Uncharacterized protein</fullName>
    </submittedName>
</protein>
<reference evidence="1" key="1">
    <citation type="journal article" date="2015" name="Nature">
        <title>Complex archaea that bridge the gap between prokaryotes and eukaryotes.</title>
        <authorList>
            <person name="Spang A."/>
            <person name="Saw J.H."/>
            <person name="Jorgensen S.L."/>
            <person name="Zaremba-Niedzwiedzka K."/>
            <person name="Martijn J."/>
            <person name="Lind A.E."/>
            <person name="van Eijk R."/>
            <person name="Schleper C."/>
            <person name="Guy L."/>
            <person name="Ettema T.J."/>
        </authorList>
    </citation>
    <scope>NUCLEOTIDE SEQUENCE</scope>
</reference>
<gene>
    <name evidence="1" type="ORF">LCGC14_0565660</name>
</gene>
<proteinExistence type="predicted"/>
<dbReference type="AlphaFoldDB" id="A0A0F9RQX9"/>